<evidence type="ECO:0000313" key="2">
    <source>
        <dbReference type="WBParaSite" id="PS1159_v2.g16538.t1"/>
    </source>
</evidence>
<dbReference type="Proteomes" id="UP000887580">
    <property type="component" value="Unplaced"/>
</dbReference>
<evidence type="ECO:0000313" key="1">
    <source>
        <dbReference type="Proteomes" id="UP000887580"/>
    </source>
</evidence>
<reference evidence="2" key="1">
    <citation type="submission" date="2022-11" db="UniProtKB">
        <authorList>
            <consortium name="WormBaseParasite"/>
        </authorList>
    </citation>
    <scope>IDENTIFICATION</scope>
</reference>
<organism evidence="1 2">
    <name type="scientific">Panagrolaimus sp. PS1159</name>
    <dbReference type="NCBI Taxonomy" id="55785"/>
    <lineage>
        <taxon>Eukaryota</taxon>
        <taxon>Metazoa</taxon>
        <taxon>Ecdysozoa</taxon>
        <taxon>Nematoda</taxon>
        <taxon>Chromadorea</taxon>
        <taxon>Rhabditida</taxon>
        <taxon>Tylenchina</taxon>
        <taxon>Panagrolaimomorpha</taxon>
        <taxon>Panagrolaimoidea</taxon>
        <taxon>Panagrolaimidae</taxon>
        <taxon>Panagrolaimus</taxon>
    </lineage>
</organism>
<dbReference type="WBParaSite" id="PS1159_v2.g16538.t1">
    <property type="protein sequence ID" value="PS1159_v2.g16538.t1"/>
    <property type="gene ID" value="PS1159_v2.g16538"/>
</dbReference>
<name>A0AC35FDQ7_9BILA</name>
<protein>
    <submittedName>
        <fullName evidence="2">Uncharacterized protein</fullName>
    </submittedName>
</protein>
<sequence>MIRNSTVINFQGKEILLDTFLNESESSKLLDSTVLQNIINGEKIIIGAPVQTFTGIESACYRPRQIRLIEIEDALFKDKNLPEKNLYAIEGKEYRTHLNLVKQRIIKAKTFIGNGTVDKEKVFVILEEFNSEDQFQQICHKQPNYCIHWLKMSGKKLIWFHSYIPPSSTTTLLDCFGDYISRKEE</sequence>
<proteinExistence type="predicted"/>
<accession>A0AC35FDQ7</accession>